<feature type="transmembrane region" description="Helical" evidence="1">
    <location>
        <begin position="452"/>
        <end position="474"/>
    </location>
</feature>
<protein>
    <recommendedName>
        <fullName evidence="4">CorA-like Mg2+ transporter protein</fullName>
    </recommendedName>
</protein>
<evidence type="ECO:0000313" key="3">
    <source>
        <dbReference type="Proteomes" id="UP001549099"/>
    </source>
</evidence>
<name>A0ABV2GC75_9BACL</name>
<feature type="transmembrane region" description="Helical" evidence="1">
    <location>
        <begin position="305"/>
        <end position="324"/>
    </location>
</feature>
<comment type="caution">
    <text evidence="2">The sequence shown here is derived from an EMBL/GenBank/DDBJ whole genome shotgun (WGS) entry which is preliminary data.</text>
</comment>
<dbReference type="EMBL" id="JBEPLW010000012">
    <property type="protein sequence ID" value="MET3575807.1"/>
    <property type="molecule type" value="Genomic_DNA"/>
</dbReference>
<proteinExistence type="predicted"/>
<feature type="transmembrane region" description="Helical" evidence="1">
    <location>
        <begin position="411"/>
        <end position="432"/>
    </location>
</feature>
<dbReference type="Proteomes" id="UP001549099">
    <property type="component" value="Unassembled WGS sequence"/>
</dbReference>
<gene>
    <name evidence="2" type="ORF">ABID49_001713</name>
</gene>
<sequence>MNRGEFMEVIAEPADFTVTEAHLAFVLPFAYRKKKARQATVALEQDGFKFFSLDDSASLKAIYPEGVQVMREELDQYFLPYVEQKLFPESPEDYGFRRFSKPICEEYILEVKDRSYPFRIISIDITLAPFGLAFLTTRVELLTGPLPLSGILDFNQHFRAAENKLKEEKGTSIHCNDGEFYENIHDFLLGRMAAAMKPFIIHDERLTGYFGSLPYFEDERMYVHAFYFTEPGTEISDEQLFRIGRVDGLDAHGNRFISTTNRKYVQDYLDKYLHDRWAPGYYLLTTDYTFAAISTKPRSEMERPLAHFMSTHYYNFLIHYFYRIMLLRVSFEYSRLKWDKDEEFLKRLIQLITIFSSWYYFEHISARQEGKELGRRFREAFTLDVLYREVKETLDELYRVQENSATSRMNLLLFFLTVFTVISGIYGMNLVIDDWKDDTSWTEIESYGFFEWISLLTAVIGIALSVYLSVTTLGRTLWRKLRMRWNDMDL</sequence>
<keyword evidence="1" id="KW-0472">Membrane</keyword>
<accession>A0ABV2GC75</accession>
<organism evidence="2 3">
    <name type="scientific">Bhargavaea ullalensis</name>
    <dbReference type="NCBI Taxonomy" id="1265685"/>
    <lineage>
        <taxon>Bacteria</taxon>
        <taxon>Bacillati</taxon>
        <taxon>Bacillota</taxon>
        <taxon>Bacilli</taxon>
        <taxon>Bacillales</taxon>
        <taxon>Caryophanaceae</taxon>
        <taxon>Bhargavaea</taxon>
    </lineage>
</organism>
<evidence type="ECO:0008006" key="4">
    <source>
        <dbReference type="Google" id="ProtNLM"/>
    </source>
</evidence>
<reference evidence="2 3" key="1">
    <citation type="submission" date="2024-06" db="EMBL/GenBank/DDBJ databases">
        <title>Genomic Encyclopedia of Type Strains, Phase IV (KMG-IV): sequencing the most valuable type-strain genomes for metagenomic binning, comparative biology and taxonomic classification.</title>
        <authorList>
            <person name="Goeker M."/>
        </authorList>
    </citation>
    <scope>NUCLEOTIDE SEQUENCE [LARGE SCALE GENOMIC DNA]</scope>
    <source>
        <strain evidence="2 3">DSM 26128</strain>
    </source>
</reference>
<keyword evidence="1" id="KW-1133">Transmembrane helix</keyword>
<keyword evidence="1" id="KW-0812">Transmembrane</keyword>
<evidence type="ECO:0000313" key="2">
    <source>
        <dbReference type="EMBL" id="MET3575807.1"/>
    </source>
</evidence>
<evidence type="ECO:0000256" key="1">
    <source>
        <dbReference type="SAM" id="Phobius"/>
    </source>
</evidence>
<keyword evidence="3" id="KW-1185">Reference proteome</keyword>